<evidence type="ECO:0000256" key="1">
    <source>
        <dbReference type="PROSITE-ProRule" id="PRU01360"/>
    </source>
</evidence>
<dbReference type="EMBL" id="JACHXV010000013">
    <property type="protein sequence ID" value="MBB3174893.1"/>
    <property type="molecule type" value="Genomic_DNA"/>
</dbReference>
<dbReference type="GO" id="GO:0009279">
    <property type="term" value="C:cell outer membrane"/>
    <property type="evidence" value="ECO:0007669"/>
    <property type="project" value="UniProtKB-SubCell"/>
</dbReference>
<protein>
    <submittedName>
        <fullName evidence="3">Outer membrane receptor protein involved in Fe transport</fullName>
    </submittedName>
    <submittedName>
        <fullName evidence="4">TonB-dependent receptor plug domain-containing protein</fullName>
    </submittedName>
</protein>
<dbReference type="Proteomes" id="UP000557688">
    <property type="component" value="Unassembled WGS sequence"/>
</dbReference>
<comment type="subcellular location">
    <subcellularLocation>
        <location evidence="1">Cell outer membrane</location>
        <topology evidence="1">Multi-pass membrane protein</topology>
    </subcellularLocation>
</comment>
<keyword evidence="1" id="KW-0812">Transmembrane</keyword>
<dbReference type="PANTHER" id="PTHR47234:SF3">
    <property type="entry name" value="SECRETIN_TONB SHORT N-TERMINAL DOMAIN-CONTAINING PROTEIN"/>
    <property type="match status" value="1"/>
</dbReference>
<dbReference type="RefSeq" id="WP_176624734.1">
    <property type="nucleotide sequence ID" value="NZ_JACHXV010000013.1"/>
</dbReference>
<dbReference type="PANTHER" id="PTHR47234">
    <property type="match status" value="1"/>
</dbReference>
<keyword evidence="5" id="KW-1185">Reference proteome</keyword>
<dbReference type="SUPFAM" id="SSF56935">
    <property type="entry name" value="Porins"/>
    <property type="match status" value="1"/>
</dbReference>
<dbReference type="AlphaFoldDB" id="A0A850NR98"/>
<keyword evidence="4" id="KW-0675">Receptor</keyword>
<sequence length="346" mass="35811">MATASAQAAACPTGKVHDRHGHCVVPAKRHVKSAPGTAAAVGATTTGAVATQAAANPAPLAEAAFPRSRTRGSSENITVTGSLLAHSNYTATAPISVISAKQIFNSQTQTLEDILRLQPSVGTSGNYSSTNNGGNGSSCIDLRNLGINRTLVLVNGKRYIQSGYGDGFSCVDLDTIPLATVDHIDTLKDGASTIYGADAVAGVINVVTKQHFTGTQIEVGGNTSTYGDGREGSVSGITGFDIQHGRGNVLLSGSYLDRGAIKQTSRNWANPVITGDNGPGEAPLLNSGYIPTGRYFGLDSGDGYGTANAAGTALRPYTSADRYNYGELQYLNSRLVQANLCTARRL</sequence>
<evidence type="ECO:0000313" key="5">
    <source>
        <dbReference type="Proteomes" id="UP000557688"/>
    </source>
</evidence>
<evidence type="ECO:0000313" key="3">
    <source>
        <dbReference type="EMBL" id="MBB3174893.1"/>
    </source>
</evidence>
<proteinExistence type="inferred from homology"/>
<comment type="similarity">
    <text evidence="1">Belongs to the TonB-dependent receptor family.</text>
</comment>
<feature type="domain" description="TonB-dependent receptor plug" evidence="2">
    <location>
        <begin position="90"/>
        <end position="203"/>
    </location>
</feature>
<dbReference type="EMBL" id="JABXXQ010000233">
    <property type="protein sequence ID" value="NVN30859.1"/>
    <property type="molecule type" value="Genomic_DNA"/>
</dbReference>
<reference evidence="3 5" key="2">
    <citation type="submission" date="2020-08" db="EMBL/GenBank/DDBJ databases">
        <title>Genomic Encyclopedia of Type Strains, Phase III (KMG-III): the genomes of soil and plant-associated and newly described type strains.</title>
        <authorList>
            <person name="Whitman W."/>
        </authorList>
    </citation>
    <scope>NUCLEOTIDE SEQUENCE [LARGE SCALE GENOMIC DNA]</scope>
    <source>
        <strain evidence="3 5">CECT 8088</strain>
    </source>
</reference>
<evidence type="ECO:0000313" key="6">
    <source>
        <dbReference type="Proteomes" id="UP000565205"/>
    </source>
</evidence>
<organism evidence="4 6">
    <name type="scientific">Endobacter medicaginis</name>
    <dbReference type="NCBI Taxonomy" id="1181271"/>
    <lineage>
        <taxon>Bacteria</taxon>
        <taxon>Pseudomonadati</taxon>
        <taxon>Pseudomonadota</taxon>
        <taxon>Alphaproteobacteria</taxon>
        <taxon>Acetobacterales</taxon>
        <taxon>Acetobacteraceae</taxon>
        <taxon>Endobacter</taxon>
    </lineage>
</organism>
<keyword evidence="1" id="KW-1134">Transmembrane beta strand</keyword>
<dbReference type="Proteomes" id="UP000565205">
    <property type="component" value="Unassembled WGS sequence"/>
</dbReference>
<dbReference type="Gene3D" id="2.170.130.10">
    <property type="entry name" value="TonB-dependent receptor, plug domain"/>
    <property type="match status" value="1"/>
</dbReference>
<gene>
    <name evidence="3" type="ORF">FHR90_002740</name>
    <name evidence="4" type="ORF">HUK83_11015</name>
</gene>
<accession>A0A850NR98</accession>
<keyword evidence="1" id="KW-0472">Membrane</keyword>
<keyword evidence="1" id="KW-0998">Cell outer membrane</keyword>
<dbReference type="InterPro" id="IPR012910">
    <property type="entry name" value="Plug_dom"/>
</dbReference>
<dbReference type="InterPro" id="IPR037066">
    <property type="entry name" value="Plug_dom_sf"/>
</dbReference>
<name>A0A850NR98_9PROT</name>
<reference evidence="4 6" key="1">
    <citation type="submission" date="2020-06" db="EMBL/GenBank/DDBJ databases">
        <title>Description of novel acetic acid bacteria.</title>
        <authorList>
            <person name="Sombolestani A."/>
        </authorList>
    </citation>
    <scope>NUCLEOTIDE SEQUENCE [LARGE SCALE GENOMIC DNA]</scope>
    <source>
        <strain evidence="4 6">LMG 26838</strain>
    </source>
</reference>
<comment type="caution">
    <text evidence="4">The sequence shown here is derived from an EMBL/GenBank/DDBJ whole genome shotgun (WGS) entry which is preliminary data.</text>
</comment>
<dbReference type="InterPro" id="IPR039426">
    <property type="entry name" value="TonB-dep_rcpt-like"/>
</dbReference>
<keyword evidence="1" id="KW-0813">Transport</keyword>
<evidence type="ECO:0000313" key="4">
    <source>
        <dbReference type="EMBL" id="NVN30859.1"/>
    </source>
</evidence>
<dbReference type="Pfam" id="PF07715">
    <property type="entry name" value="Plug"/>
    <property type="match status" value="1"/>
</dbReference>
<evidence type="ECO:0000259" key="2">
    <source>
        <dbReference type="Pfam" id="PF07715"/>
    </source>
</evidence>
<dbReference type="PROSITE" id="PS52016">
    <property type="entry name" value="TONB_DEPENDENT_REC_3"/>
    <property type="match status" value="1"/>
</dbReference>